<organism evidence="7">
    <name type="scientific">Micromonas pusilla (strain CCMP1545)</name>
    <name type="common">Picoplanktonic green alga</name>
    <dbReference type="NCBI Taxonomy" id="564608"/>
    <lineage>
        <taxon>Eukaryota</taxon>
        <taxon>Viridiplantae</taxon>
        <taxon>Chlorophyta</taxon>
        <taxon>Mamiellophyceae</taxon>
        <taxon>Mamiellales</taxon>
        <taxon>Mamiellaceae</taxon>
        <taxon>Micromonas</taxon>
    </lineage>
</organism>
<dbReference type="PANTHER" id="PTHR12756">
    <property type="entry name" value="CYTOSOLIC CARBOXYPEPTIDASE"/>
    <property type="match status" value="1"/>
</dbReference>
<feature type="compositionally biased region" description="Gly residues" evidence="4">
    <location>
        <begin position="261"/>
        <end position="274"/>
    </location>
</feature>
<dbReference type="Pfam" id="PF18027">
    <property type="entry name" value="Pepdidase_M14_N"/>
    <property type="match status" value="1"/>
</dbReference>
<dbReference type="InterPro" id="IPR040626">
    <property type="entry name" value="Pepdidase_M14_N"/>
</dbReference>
<dbReference type="Gene3D" id="3.40.630.10">
    <property type="entry name" value="Zn peptidases"/>
    <property type="match status" value="1"/>
</dbReference>
<keyword evidence="7" id="KW-1185">Reference proteome</keyword>
<dbReference type="GO" id="GO:0004181">
    <property type="term" value="F:metallocarboxypeptidase activity"/>
    <property type="evidence" value="ECO:0007669"/>
    <property type="project" value="InterPro"/>
</dbReference>
<evidence type="ECO:0000259" key="5">
    <source>
        <dbReference type="PROSITE" id="PS52035"/>
    </source>
</evidence>
<dbReference type="Pfam" id="PF00246">
    <property type="entry name" value="Peptidase_M14"/>
    <property type="match status" value="1"/>
</dbReference>
<dbReference type="AlphaFoldDB" id="C1MI05"/>
<dbReference type="PANTHER" id="PTHR12756:SF12">
    <property type="entry name" value="CYTOSOLIC CARBOXYPEPTIDASE-LIKE PROTEIN 5"/>
    <property type="match status" value="1"/>
</dbReference>
<dbReference type="Gene3D" id="2.60.40.3120">
    <property type="match status" value="1"/>
</dbReference>
<evidence type="ECO:0000256" key="3">
    <source>
        <dbReference type="PROSITE-ProRule" id="PRU01379"/>
    </source>
</evidence>
<evidence type="ECO:0000313" key="6">
    <source>
        <dbReference type="EMBL" id="EEH60298.1"/>
    </source>
</evidence>
<evidence type="ECO:0000256" key="1">
    <source>
        <dbReference type="ARBA" id="ARBA00001947"/>
    </source>
</evidence>
<dbReference type="OMA" id="KYCCYSS"/>
<feature type="domain" description="Peptidase M14" evidence="5">
    <location>
        <begin position="204"/>
        <end position="556"/>
    </location>
</feature>
<sequence length="622" mass="68090">MSFAPRSVAAELRERVSRVREKRAGAASRAHERWRPWDESACPVPWSFAGAPRASIDLDGRAGKWRCGDLVFRADFDGGNLAKVARARDNCYHVWTRPDCDGTPHETRHRTWFHFSVEGDGARRGETVTFTIMNLNKQGKLFNNGFRPVYRTHPAMKAYERVTEPCKTHVTDDGAFKVTFKHRFEKDLTAPGEKVFFAFTYPFGAYDCEAMLDAIDARFEDPTHGEALREVITYGRETLATSLDGRKVEMITITGKEVRGGDGGGGGGGGGGGDEANENETPPEPDAPGDVAGTSVDAPGLIHRMSKTSIANFPGRNSRGKKVFVVSAGVHPGEKPGFHMMCGVVEFLLRVDDPRAAAARDAYVFNIIPCLNPDGAFRGHYRCDTLGQNLNRCYDAPDAAKQPAIHAARRLLAAHAERDELGFYVDLHGHVNKRGCFAFGNSLEGRDAVEARAWARLVALNTPHFDFNACDFSEKNARMKNGGEGGSKEGSGRVAMHRATGLPHLYVVEANYDASRLLSHVPPASNDPDGRASPPSRALRPVKYTPGTFHGVGRALVVAALDLLGRNPMSRVPASEFKSMDGLRRWASAHCRVDRGGGDVAVRAKERERTGGWPARRALELK</sequence>
<comment type="similarity">
    <text evidence="2 3">Belongs to the peptidase M14 family.</text>
</comment>
<protein>
    <submittedName>
        <fullName evidence="6">Predicted protein</fullName>
    </submittedName>
</protein>
<evidence type="ECO:0000313" key="7">
    <source>
        <dbReference type="Proteomes" id="UP000001876"/>
    </source>
</evidence>
<dbReference type="KEGG" id="mpp:MICPUCDRAFT_50388"/>
<dbReference type="Proteomes" id="UP000001876">
    <property type="component" value="Unassembled WGS sequence"/>
</dbReference>
<name>C1MI05_MICPC</name>
<reference evidence="6 7" key="1">
    <citation type="journal article" date="2009" name="Science">
        <title>Green evolution and dynamic adaptations revealed by genomes of the marine picoeukaryotes Micromonas.</title>
        <authorList>
            <person name="Worden A.Z."/>
            <person name="Lee J.H."/>
            <person name="Mock T."/>
            <person name="Rouze P."/>
            <person name="Simmons M.P."/>
            <person name="Aerts A.L."/>
            <person name="Allen A.E."/>
            <person name="Cuvelier M.L."/>
            <person name="Derelle E."/>
            <person name="Everett M.V."/>
            <person name="Foulon E."/>
            <person name="Grimwood J."/>
            <person name="Gundlach H."/>
            <person name="Henrissat B."/>
            <person name="Napoli C."/>
            <person name="McDonald S.M."/>
            <person name="Parker M.S."/>
            <person name="Rombauts S."/>
            <person name="Salamov A."/>
            <person name="Von Dassow P."/>
            <person name="Badger J.H."/>
            <person name="Coutinho P.M."/>
            <person name="Demir E."/>
            <person name="Dubchak I."/>
            <person name="Gentemann C."/>
            <person name="Eikrem W."/>
            <person name="Gready J.E."/>
            <person name="John U."/>
            <person name="Lanier W."/>
            <person name="Lindquist E.A."/>
            <person name="Lucas S."/>
            <person name="Mayer K.F."/>
            <person name="Moreau H."/>
            <person name="Not F."/>
            <person name="Otillar R."/>
            <person name="Panaud O."/>
            <person name="Pangilinan J."/>
            <person name="Paulsen I."/>
            <person name="Piegu B."/>
            <person name="Poliakov A."/>
            <person name="Robbens S."/>
            <person name="Schmutz J."/>
            <person name="Toulza E."/>
            <person name="Wyss T."/>
            <person name="Zelensky A."/>
            <person name="Zhou K."/>
            <person name="Armbrust E.V."/>
            <person name="Bhattacharya D."/>
            <person name="Goodenough U.W."/>
            <person name="Van de Peer Y."/>
            <person name="Grigoriev I.V."/>
        </authorList>
    </citation>
    <scope>NUCLEOTIDE SEQUENCE [LARGE SCALE GENOMIC DNA]</scope>
    <source>
        <strain evidence="6 7">CCMP1545</strain>
    </source>
</reference>
<feature type="region of interest" description="Disordered" evidence="4">
    <location>
        <begin position="255"/>
        <end position="293"/>
    </location>
</feature>
<dbReference type="STRING" id="564608.C1MI05"/>
<dbReference type="GeneID" id="9681205"/>
<proteinExistence type="inferred from homology"/>
<dbReference type="PROSITE" id="PS52035">
    <property type="entry name" value="PEPTIDASE_M14"/>
    <property type="match status" value="1"/>
</dbReference>
<dbReference type="eggNOG" id="KOG3641">
    <property type="taxonomic scope" value="Eukaryota"/>
</dbReference>
<evidence type="ECO:0000256" key="4">
    <source>
        <dbReference type="SAM" id="MobiDB-lite"/>
    </source>
</evidence>
<dbReference type="OrthoDB" id="10253041at2759"/>
<dbReference type="SUPFAM" id="SSF53187">
    <property type="entry name" value="Zn-dependent exopeptidases"/>
    <property type="match status" value="1"/>
</dbReference>
<dbReference type="GO" id="GO:0006508">
    <property type="term" value="P:proteolysis"/>
    <property type="evidence" value="ECO:0007669"/>
    <property type="project" value="InterPro"/>
</dbReference>
<dbReference type="GO" id="GO:0008270">
    <property type="term" value="F:zinc ion binding"/>
    <property type="evidence" value="ECO:0007669"/>
    <property type="project" value="InterPro"/>
</dbReference>
<dbReference type="InterPro" id="IPR000834">
    <property type="entry name" value="Peptidase_M14"/>
</dbReference>
<dbReference type="InterPro" id="IPR050821">
    <property type="entry name" value="Cytosolic_carboxypeptidase"/>
</dbReference>
<feature type="active site" description="Proton donor/acceptor" evidence="3">
    <location>
        <position position="509"/>
    </location>
</feature>
<dbReference type="EMBL" id="GG663735">
    <property type="protein sequence ID" value="EEH60298.1"/>
    <property type="molecule type" value="Genomic_DNA"/>
</dbReference>
<evidence type="ECO:0000256" key="2">
    <source>
        <dbReference type="ARBA" id="ARBA00005988"/>
    </source>
</evidence>
<gene>
    <name evidence="6" type="ORF">MICPUCDRAFT_50388</name>
</gene>
<feature type="region of interest" description="Disordered" evidence="4">
    <location>
        <begin position="519"/>
        <end position="538"/>
    </location>
</feature>
<comment type="cofactor">
    <cofactor evidence="1">
        <name>Zn(2+)</name>
        <dbReference type="ChEBI" id="CHEBI:29105"/>
    </cofactor>
</comment>
<accession>C1MI05</accession>
<dbReference type="RefSeq" id="XP_003055046.1">
    <property type="nucleotide sequence ID" value="XM_003055000.1"/>
</dbReference>